<dbReference type="SMART" id="SM00033">
    <property type="entry name" value="CH"/>
    <property type="match status" value="1"/>
</dbReference>
<keyword evidence="12 20" id="KW-0862">Zinc</keyword>
<dbReference type="RefSeq" id="XP_066917759.1">
    <property type="nucleotide sequence ID" value="XM_067061658.1"/>
</dbReference>
<dbReference type="PROSITE" id="PS00478">
    <property type="entry name" value="LIM_DOMAIN_1"/>
    <property type="match status" value="1"/>
</dbReference>
<evidence type="ECO:0000256" key="8">
    <source>
        <dbReference type="ARBA" id="ARBA00022630"/>
    </source>
</evidence>
<keyword evidence="10" id="KW-0967">Endosome</keyword>
<feature type="compositionally biased region" description="Basic and acidic residues" evidence="22">
    <location>
        <begin position="1291"/>
        <end position="1303"/>
    </location>
</feature>
<dbReference type="GO" id="GO:0071949">
    <property type="term" value="F:FAD binding"/>
    <property type="evidence" value="ECO:0007669"/>
    <property type="project" value="InterPro"/>
</dbReference>
<evidence type="ECO:0000256" key="11">
    <source>
        <dbReference type="ARBA" id="ARBA00022827"/>
    </source>
</evidence>
<comment type="catalytic activity">
    <reaction evidence="19">
        <text>L-methionyl-[F-actin] + NADPH + O2 + H(+) = L-methionyl-(R)-S-oxide-[F-actin] + NADP(+) + H2O</text>
        <dbReference type="Rhea" id="RHEA:51308"/>
        <dbReference type="Rhea" id="RHEA-COMP:12953"/>
        <dbReference type="Rhea" id="RHEA-COMP:12956"/>
        <dbReference type="ChEBI" id="CHEBI:15377"/>
        <dbReference type="ChEBI" id="CHEBI:15378"/>
        <dbReference type="ChEBI" id="CHEBI:15379"/>
        <dbReference type="ChEBI" id="CHEBI:16044"/>
        <dbReference type="ChEBI" id="CHEBI:45764"/>
        <dbReference type="ChEBI" id="CHEBI:57783"/>
        <dbReference type="ChEBI" id="CHEBI:58349"/>
        <dbReference type="EC" id="1.14.13.225"/>
    </reaction>
</comment>
<evidence type="ECO:0000259" key="23">
    <source>
        <dbReference type="PROSITE" id="PS50021"/>
    </source>
</evidence>
<dbReference type="Pfam" id="PF00307">
    <property type="entry name" value="CH"/>
    <property type="match status" value="1"/>
</dbReference>
<evidence type="ECO:0000256" key="3">
    <source>
        <dbReference type="ARBA" id="ARBA00004496"/>
    </source>
</evidence>
<evidence type="ECO:0000256" key="21">
    <source>
        <dbReference type="SAM" id="Coils"/>
    </source>
</evidence>
<evidence type="ECO:0000313" key="26">
    <source>
        <dbReference type="EnsemblMetazoa" id="CLYHEMP010858.1"/>
    </source>
</evidence>
<feature type="domain" description="LIM zinc-binding" evidence="24">
    <location>
        <begin position="812"/>
        <end position="878"/>
    </location>
</feature>
<evidence type="ECO:0000256" key="2">
    <source>
        <dbReference type="ARBA" id="ARBA00004177"/>
    </source>
</evidence>
<evidence type="ECO:0000256" key="9">
    <source>
        <dbReference type="ARBA" id="ARBA00022723"/>
    </source>
</evidence>
<feature type="region of interest" description="Disordered" evidence="22">
    <location>
        <begin position="1049"/>
        <end position="1103"/>
    </location>
</feature>
<dbReference type="InterPro" id="IPR002938">
    <property type="entry name" value="FAD-bd"/>
</dbReference>
<dbReference type="Pfam" id="PF01494">
    <property type="entry name" value="FAD_binding_3"/>
    <property type="match status" value="1"/>
</dbReference>
<feature type="compositionally biased region" description="Basic residues" evidence="22">
    <location>
        <begin position="1177"/>
        <end position="1191"/>
    </location>
</feature>
<dbReference type="GeneID" id="136805095"/>
<feature type="domain" description="Calponin-homology (CH)" evidence="23">
    <location>
        <begin position="516"/>
        <end position="619"/>
    </location>
</feature>
<feature type="compositionally biased region" description="Basic residues" evidence="22">
    <location>
        <begin position="1304"/>
        <end position="1314"/>
    </location>
</feature>
<evidence type="ECO:0000256" key="17">
    <source>
        <dbReference type="ARBA" id="ARBA00023054"/>
    </source>
</evidence>
<protein>
    <recommendedName>
        <fullName evidence="5">F-actin monooxygenase</fullName>
        <ecNumber evidence="5">1.14.13.225</ecNumber>
    </recommendedName>
</protein>
<dbReference type="OrthoDB" id="20799at2759"/>
<dbReference type="InterPro" id="IPR001715">
    <property type="entry name" value="CH_dom"/>
</dbReference>
<dbReference type="Gene3D" id="1.10.418.10">
    <property type="entry name" value="Calponin-like domain"/>
    <property type="match status" value="1"/>
</dbReference>
<feature type="region of interest" description="Disordered" evidence="22">
    <location>
        <begin position="1156"/>
        <end position="1320"/>
    </location>
</feature>
<feature type="compositionally biased region" description="Polar residues" evidence="22">
    <location>
        <begin position="1215"/>
        <end position="1227"/>
    </location>
</feature>
<keyword evidence="27" id="KW-1185">Reference proteome</keyword>
<keyword evidence="9 20" id="KW-0479">Metal-binding</keyword>
<comment type="similarity">
    <text evidence="4">Belongs to the Mical family.</text>
</comment>
<feature type="region of interest" description="Disordered" evidence="22">
    <location>
        <begin position="1113"/>
        <end position="1132"/>
    </location>
</feature>
<evidence type="ECO:0000259" key="25">
    <source>
        <dbReference type="PROSITE" id="PS51848"/>
    </source>
</evidence>
<dbReference type="FunFam" id="3.50.50.60:FF:000004">
    <property type="entry name" value="protein-methionine sulfoxide oxidase MICAL2 isoform X1"/>
    <property type="match status" value="1"/>
</dbReference>
<keyword evidence="13" id="KW-0521">NADP</keyword>
<dbReference type="SMART" id="SM00132">
    <property type="entry name" value="LIM"/>
    <property type="match status" value="1"/>
</dbReference>
<evidence type="ECO:0000256" key="1">
    <source>
        <dbReference type="ARBA" id="ARBA00001974"/>
    </source>
</evidence>
<dbReference type="Pfam" id="PF00412">
    <property type="entry name" value="LIM"/>
    <property type="match status" value="1"/>
</dbReference>
<feature type="region of interest" description="Disordered" evidence="22">
    <location>
        <begin position="972"/>
        <end position="1001"/>
    </location>
</feature>
<evidence type="ECO:0000256" key="5">
    <source>
        <dbReference type="ARBA" id="ARBA00012709"/>
    </source>
</evidence>
<dbReference type="PANTHER" id="PTHR23167:SF54">
    <property type="entry name" value="[F-ACTIN]-MONOOXYGENASE MICAL"/>
    <property type="match status" value="1"/>
</dbReference>
<comment type="subcellular location">
    <subcellularLocation>
        <location evidence="3">Cytoplasm</location>
    </subcellularLocation>
    <subcellularLocation>
        <location evidence="2">Endosome</location>
    </subcellularLocation>
</comment>
<reference evidence="26" key="1">
    <citation type="submission" date="2021-01" db="UniProtKB">
        <authorList>
            <consortium name="EnsemblMetazoa"/>
        </authorList>
    </citation>
    <scope>IDENTIFICATION</scope>
</reference>
<dbReference type="SUPFAM" id="SSF57716">
    <property type="entry name" value="Glucocorticoid receptor-like (DNA-binding domain)"/>
    <property type="match status" value="1"/>
</dbReference>
<keyword evidence="17 21" id="KW-0175">Coiled coil</keyword>
<comment type="cofactor">
    <cofactor evidence="1">
        <name>FAD</name>
        <dbReference type="ChEBI" id="CHEBI:57692"/>
    </cofactor>
</comment>
<evidence type="ECO:0000256" key="22">
    <source>
        <dbReference type="SAM" id="MobiDB-lite"/>
    </source>
</evidence>
<dbReference type="SUPFAM" id="SSF51905">
    <property type="entry name" value="FAD/NAD(P)-binding domain"/>
    <property type="match status" value="1"/>
</dbReference>
<dbReference type="InterPro" id="IPR022735">
    <property type="entry name" value="bMERB_dom"/>
</dbReference>
<keyword evidence="8" id="KW-0285">Flavoprotein</keyword>
<dbReference type="PROSITE" id="PS50021">
    <property type="entry name" value="CH"/>
    <property type="match status" value="1"/>
</dbReference>
<evidence type="ECO:0000256" key="14">
    <source>
        <dbReference type="ARBA" id="ARBA00023002"/>
    </source>
</evidence>
<organism evidence="26 27">
    <name type="scientific">Clytia hemisphaerica</name>
    <dbReference type="NCBI Taxonomy" id="252671"/>
    <lineage>
        <taxon>Eukaryota</taxon>
        <taxon>Metazoa</taxon>
        <taxon>Cnidaria</taxon>
        <taxon>Hydrozoa</taxon>
        <taxon>Hydroidolina</taxon>
        <taxon>Leptothecata</taxon>
        <taxon>Obeliida</taxon>
        <taxon>Clytiidae</taxon>
        <taxon>Clytia</taxon>
    </lineage>
</organism>
<feature type="compositionally biased region" description="Basic and acidic residues" evidence="22">
    <location>
        <begin position="1064"/>
        <end position="1089"/>
    </location>
</feature>
<evidence type="ECO:0000259" key="24">
    <source>
        <dbReference type="PROSITE" id="PS50023"/>
    </source>
</evidence>
<evidence type="ECO:0000256" key="7">
    <source>
        <dbReference type="ARBA" id="ARBA00022553"/>
    </source>
</evidence>
<dbReference type="InterPro" id="IPR050540">
    <property type="entry name" value="F-actin_Monoox_Mical"/>
</dbReference>
<evidence type="ECO:0000256" key="15">
    <source>
        <dbReference type="ARBA" id="ARBA00023033"/>
    </source>
</evidence>
<keyword evidence="16 20" id="KW-0440">LIM domain</keyword>
<dbReference type="PROSITE" id="PS50023">
    <property type="entry name" value="LIM_DOMAIN_2"/>
    <property type="match status" value="1"/>
</dbReference>
<dbReference type="Pfam" id="PF12130">
    <property type="entry name" value="bMERB_dom"/>
    <property type="match status" value="1"/>
</dbReference>
<dbReference type="GO" id="GO:0003779">
    <property type="term" value="F:actin binding"/>
    <property type="evidence" value="ECO:0007669"/>
    <property type="project" value="UniProtKB-KW"/>
</dbReference>
<dbReference type="SUPFAM" id="SSF47576">
    <property type="entry name" value="Calponin-homology domain, CH-domain"/>
    <property type="match status" value="1"/>
</dbReference>
<evidence type="ECO:0000256" key="13">
    <source>
        <dbReference type="ARBA" id="ARBA00022857"/>
    </source>
</evidence>
<feature type="region of interest" description="Disordered" evidence="22">
    <location>
        <begin position="720"/>
        <end position="767"/>
    </location>
</feature>
<feature type="domain" description="BMERB" evidence="25">
    <location>
        <begin position="1305"/>
        <end position="1463"/>
    </location>
</feature>
<dbReference type="Pfam" id="PF25413">
    <property type="entry name" value="Rossman_Mical"/>
    <property type="match status" value="1"/>
</dbReference>
<name>A0A7M5VB56_9CNID</name>
<evidence type="ECO:0000256" key="12">
    <source>
        <dbReference type="ARBA" id="ARBA00022833"/>
    </source>
</evidence>
<keyword evidence="15" id="KW-0503">Monooxygenase</keyword>
<keyword evidence="7" id="KW-0597">Phosphoprotein</keyword>
<dbReference type="FunFam" id="1.10.418.10:FF:000023">
    <property type="entry name" value="EH domain-binding protein 1 isoform X1"/>
    <property type="match status" value="1"/>
</dbReference>
<dbReference type="InterPro" id="IPR036872">
    <property type="entry name" value="CH_dom_sf"/>
</dbReference>
<sequence length="1478" mass="169985">MDVEEGEVNNIDATYNKLLAANDIPDTVKYFAQLCELLDINPKNHKTVLTTLKAKLKSWKYQNLFNKLEKRGKHQDYKNKPCAKTKVLIIGAGPVGLRLAIECAFLGAHVTIIEKRNKFSRNNVLHLWPFLIVDLKGIGVKSFFGKFCSGSLDHISIKRMQCILLKIALFLGVQFHVNVLFEDVIQPSEGKGWRAKISPSSSPISGQEFDAICGCDGKYNCLKFKRKEFRGKLAIAITCNFVNKQTSEEARVEEISGVAFIYNQDFFHELKQKTGIELENIVYYRDETHYFVMTAKKKSLLATGVIKQDCKDVFKLLSSDNVNHKNLLKFAKDAADFSTNYQLPHHQFAVNHYQKEDVAMFDFTSIHQAENSSRIYERKGKRLLMCIAGDVLLEPFWPTGSGCARGFLGAFDAAWMIRGLGLNRESLDILQERESIFQLLPQTKPDNLCRKHDLYCIDPSTRYLNLNARSLRKEQISHLLDATDSKVNLADWAEKLTDHQKQLQERQREKKRKEKEIDPDHLLRWCKEQTKSYQNVTIVDMSRSWQNGLGFCAIIHRYRPELIDYHSLKEEDARVNCEKAFEVAEEHLGIPPKIAARDFVRSRNPDTLTVMAYLSLYYEALHQETPVASSAPKEKTPAKGGDTLKVEAQTIPVSPKSPVEKKGKTSKMAIISRLSRRSKKSKLAKKAKHDRENQQTINEENDVQLQSYTKKQEINGNALEHEKNAINASKKDEVQKKTSPMLRSRDNKLTNGNAGNEPLENMEASKGQQRYKRISQLAESVFGDSIVQEGTKKGSGLRPRKESSVEGLSESELCHFCNRKVYVVERQSAEGLFFHRSCFRCTACKCRLLLGNYAFHCKDEETEGKFYCNVHYNSLLYKGGKEEEEERNLRPTQVVVKKESVKRRRAVTQQIMPSDVRAANYSRQLSNDDLDITTKSQQTSQVLNIQKKLKNNLPQLEVSTKDTKHKPYFTKADVDKIDSSQTPEEKEDQIESPYDRFTPRSLLDRHPSLLRCTPEKVTTKSFMAASKFSVSTPNLTKLIQEDSMFEEEKKKHEAKLNSQKKKKLEYSPTKEKKKLSVPDQLRDSNKPTNEDDQEIYGSDEYRQRYQSYVSREDSFGAVHRRPQEERRAQYPVSMAFTEGMRIPGSTFRPISVDIDIDGAPDLVEPPTSTQTEPEKAKPKKKKLVLRKKKKTLKPETIVEDESELIPSPIRKISQGKDTSPQIPMSSKTTEDGSSKVSPVSPINPFTSPRQQEDRGRGMFSDSSSSSESEEDERNNTLFKRAFGGGKKKKKALTEEERRQQEQKAKRREQRKIRKEMKERESKRLWEAQSIQWKLNEVDVKMYELEERAKSVERSLRDGNTPPADTNKLTFEWFNLVNEKNTLLRFESELVIQSNSIQLEDRQARLEQRIRDLLTSDSPRKKQHEEVERLTKELVDTVEQRNGLVEMLEGDRLRELEEDKTIEDVFTQKAHAFGMDRLI</sequence>
<proteinExistence type="inferred from homology"/>
<dbReference type="Proteomes" id="UP000594262">
    <property type="component" value="Unplaced"/>
</dbReference>
<accession>A0A7M5VB56</accession>
<evidence type="ECO:0000313" key="27">
    <source>
        <dbReference type="Proteomes" id="UP000594262"/>
    </source>
</evidence>
<feature type="compositionally biased region" description="Basic and acidic residues" evidence="22">
    <location>
        <begin position="720"/>
        <end position="736"/>
    </location>
</feature>
<evidence type="ECO:0000256" key="6">
    <source>
        <dbReference type="ARBA" id="ARBA00022490"/>
    </source>
</evidence>
<dbReference type="SMART" id="SM01203">
    <property type="entry name" value="DUF3585"/>
    <property type="match status" value="1"/>
</dbReference>
<feature type="coiled-coil region" evidence="21">
    <location>
        <begin position="489"/>
        <end position="516"/>
    </location>
</feature>
<keyword evidence="14" id="KW-0560">Oxidoreductase</keyword>
<dbReference type="Gene3D" id="2.10.110.10">
    <property type="entry name" value="Cysteine Rich Protein"/>
    <property type="match status" value="1"/>
</dbReference>
<dbReference type="EC" id="1.14.13.225" evidence="5"/>
<feature type="region of interest" description="Disordered" evidence="22">
    <location>
        <begin position="676"/>
        <end position="701"/>
    </location>
</feature>
<dbReference type="GO" id="GO:0120501">
    <property type="term" value="F:F-actin monooxygenase activity"/>
    <property type="evidence" value="ECO:0007669"/>
    <property type="project" value="UniProtKB-EC"/>
</dbReference>
<evidence type="ECO:0000256" key="20">
    <source>
        <dbReference type="PROSITE-ProRule" id="PRU00125"/>
    </source>
</evidence>
<keyword evidence="18" id="KW-0009">Actin-binding</keyword>
<feature type="compositionally biased region" description="Basic residues" evidence="22">
    <location>
        <begin position="676"/>
        <end position="688"/>
    </location>
</feature>
<evidence type="ECO:0000256" key="10">
    <source>
        <dbReference type="ARBA" id="ARBA00022753"/>
    </source>
</evidence>
<dbReference type="EnsemblMetazoa" id="CLYHEMT010858.1">
    <property type="protein sequence ID" value="CLYHEMP010858.1"/>
    <property type="gene ID" value="CLYHEMG010858"/>
</dbReference>
<evidence type="ECO:0000256" key="4">
    <source>
        <dbReference type="ARBA" id="ARBA00008223"/>
    </source>
</evidence>
<dbReference type="GO" id="GO:0046872">
    <property type="term" value="F:metal ion binding"/>
    <property type="evidence" value="ECO:0007669"/>
    <property type="project" value="UniProtKB-KW"/>
</dbReference>
<evidence type="ECO:0000256" key="16">
    <source>
        <dbReference type="ARBA" id="ARBA00023038"/>
    </source>
</evidence>
<evidence type="ECO:0000256" key="18">
    <source>
        <dbReference type="ARBA" id="ARBA00023203"/>
    </source>
</evidence>
<keyword evidence="11" id="KW-0274">FAD</keyword>
<evidence type="ECO:0000256" key="19">
    <source>
        <dbReference type="ARBA" id="ARBA00049522"/>
    </source>
</evidence>
<dbReference type="InterPro" id="IPR001781">
    <property type="entry name" value="Znf_LIM"/>
</dbReference>
<keyword evidence="6" id="KW-0963">Cytoplasm</keyword>
<dbReference type="PROSITE" id="PS51848">
    <property type="entry name" value="BMERB"/>
    <property type="match status" value="1"/>
</dbReference>
<dbReference type="PANTHER" id="PTHR23167">
    <property type="entry name" value="CALPONIN HOMOLOGY DOMAIN-CONTAINING PROTEIN DDB_G0272472-RELATED"/>
    <property type="match status" value="1"/>
</dbReference>
<dbReference type="InterPro" id="IPR057494">
    <property type="entry name" value="Rossman_Mical"/>
</dbReference>
<dbReference type="GO" id="GO:0005768">
    <property type="term" value="C:endosome"/>
    <property type="evidence" value="ECO:0007669"/>
    <property type="project" value="UniProtKB-SubCell"/>
</dbReference>
<dbReference type="InterPro" id="IPR036188">
    <property type="entry name" value="FAD/NAD-bd_sf"/>
</dbReference>
<dbReference type="Gene3D" id="3.50.50.60">
    <property type="entry name" value="FAD/NAD(P)-binding domain"/>
    <property type="match status" value="1"/>
</dbReference>